<feature type="signal peptide" evidence="2">
    <location>
        <begin position="1"/>
        <end position="24"/>
    </location>
</feature>
<dbReference type="STRING" id="1545044.SAMN05444276_103126"/>
<dbReference type="RefSeq" id="WP_052176454.1">
    <property type="nucleotide sequence ID" value="NZ_FNNA01000003.1"/>
</dbReference>
<evidence type="ECO:0000256" key="2">
    <source>
        <dbReference type="SAM" id="SignalP"/>
    </source>
</evidence>
<feature type="region of interest" description="Disordered" evidence="1">
    <location>
        <begin position="187"/>
        <end position="252"/>
    </location>
</feature>
<organism evidence="3 4">
    <name type="scientific">Paracoccus sanguinis</name>
    <dbReference type="NCBI Taxonomy" id="1545044"/>
    <lineage>
        <taxon>Bacteria</taxon>
        <taxon>Pseudomonadati</taxon>
        <taxon>Pseudomonadota</taxon>
        <taxon>Alphaproteobacteria</taxon>
        <taxon>Rhodobacterales</taxon>
        <taxon>Paracoccaceae</taxon>
        <taxon>Paracoccus</taxon>
    </lineage>
</organism>
<keyword evidence="2" id="KW-0732">Signal</keyword>
<name>A0A1H2ZKX5_9RHOB</name>
<reference evidence="4" key="1">
    <citation type="submission" date="2016-10" db="EMBL/GenBank/DDBJ databases">
        <authorList>
            <person name="Varghese N."/>
            <person name="Submissions S."/>
        </authorList>
    </citation>
    <scope>NUCLEOTIDE SEQUENCE [LARGE SCALE GENOMIC DNA]</scope>
    <source>
        <strain evidence="4">DSM 29303</strain>
    </source>
</reference>
<accession>A0A1H2ZKX5</accession>
<dbReference type="Proteomes" id="UP000182944">
    <property type="component" value="Unassembled WGS sequence"/>
</dbReference>
<gene>
    <name evidence="3" type="ORF">SAMN05444276_103126</name>
</gene>
<evidence type="ECO:0000313" key="4">
    <source>
        <dbReference type="Proteomes" id="UP000182944"/>
    </source>
</evidence>
<keyword evidence="4" id="KW-1185">Reference proteome</keyword>
<evidence type="ECO:0000313" key="3">
    <source>
        <dbReference type="EMBL" id="SDX18045.1"/>
    </source>
</evidence>
<feature type="chain" id="PRO_5010259965" description="PepSY domain-containing protein" evidence="2">
    <location>
        <begin position="25"/>
        <end position="308"/>
    </location>
</feature>
<protein>
    <recommendedName>
        <fullName evidence="5">PepSY domain-containing protein</fullName>
    </recommendedName>
</protein>
<proteinExistence type="predicted"/>
<dbReference type="AlphaFoldDB" id="A0A1H2ZKX5"/>
<dbReference type="EMBL" id="FNNA01000003">
    <property type="protein sequence ID" value="SDX18045.1"/>
    <property type="molecule type" value="Genomic_DNA"/>
</dbReference>
<evidence type="ECO:0000256" key="1">
    <source>
        <dbReference type="SAM" id="MobiDB-lite"/>
    </source>
</evidence>
<feature type="compositionally biased region" description="Basic and acidic residues" evidence="1">
    <location>
        <begin position="187"/>
        <end position="230"/>
    </location>
</feature>
<dbReference type="OrthoDB" id="7844692at2"/>
<sequence>MIRMLRTSAATVAATSILALPLMAQTAPVVTAPVAPPPAVTAPATPAGPPAVTAPATPAAPAVTAPAQGGLPAALTALGITDATATAGRKGGQRVEGTLPGGGAFQAMVDPAGALRMIRTTDNAALPAPVAQALIPEAVRNAPIFAEFARVEGMAQGDEGVMVFGADTAGEPLRAGFAADGTLQRFGRGEMEGHKHGKGDHGRKDGDRKDRGKGHGKEMHGKEMRGDRTGPRGTRPSGMDGMGQQGAGQPAPLDDAAVNRVLTEGGYTAVGAITRNGPRVEAKATNPEGEAVTVTINPRGVVVRELAR</sequence>
<evidence type="ECO:0008006" key="5">
    <source>
        <dbReference type="Google" id="ProtNLM"/>
    </source>
</evidence>